<keyword evidence="2" id="KW-1185">Reference proteome</keyword>
<accession>A0AC60QXC5</accession>
<dbReference type="Proteomes" id="UP000805193">
    <property type="component" value="Unassembled WGS sequence"/>
</dbReference>
<gene>
    <name evidence="1" type="ORF">HPB47_014918</name>
</gene>
<evidence type="ECO:0000313" key="1">
    <source>
        <dbReference type="EMBL" id="KAG0443436.1"/>
    </source>
</evidence>
<protein>
    <submittedName>
        <fullName evidence="1">Uncharacterized protein</fullName>
    </submittedName>
</protein>
<name>A0AC60QXC5_IXOPE</name>
<reference evidence="1 2" key="1">
    <citation type="journal article" date="2020" name="Cell">
        <title>Large-Scale Comparative Analyses of Tick Genomes Elucidate Their Genetic Diversity and Vector Capacities.</title>
        <authorList>
            <consortium name="Tick Genome and Microbiome Consortium (TIGMIC)"/>
            <person name="Jia N."/>
            <person name="Wang J."/>
            <person name="Shi W."/>
            <person name="Du L."/>
            <person name="Sun Y."/>
            <person name="Zhan W."/>
            <person name="Jiang J.F."/>
            <person name="Wang Q."/>
            <person name="Zhang B."/>
            <person name="Ji P."/>
            <person name="Bell-Sakyi L."/>
            <person name="Cui X.M."/>
            <person name="Yuan T.T."/>
            <person name="Jiang B.G."/>
            <person name="Yang W.F."/>
            <person name="Lam T.T."/>
            <person name="Chang Q.C."/>
            <person name="Ding S.J."/>
            <person name="Wang X.J."/>
            <person name="Zhu J.G."/>
            <person name="Ruan X.D."/>
            <person name="Zhao L."/>
            <person name="Wei J.T."/>
            <person name="Ye R.Z."/>
            <person name="Que T.C."/>
            <person name="Du C.H."/>
            <person name="Zhou Y.H."/>
            <person name="Cheng J.X."/>
            <person name="Dai P.F."/>
            <person name="Guo W.B."/>
            <person name="Han X.H."/>
            <person name="Huang E.J."/>
            <person name="Li L.F."/>
            <person name="Wei W."/>
            <person name="Gao Y.C."/>
            <person name="Liu J.Z."/>
            <person name="Shao H.Z."/>
            <person name="Wang X."/>
            <person name="Wang C.C."/>
            <person name="Yang T.C."/>
            <person name="Huo Q.B."/>
            <person name="Li W."/>
            <person name="Chen H.Y."/>
            <person name="Chen S.E."/>
            <person name="Zhou L.G."/>
            <person name="Ni X.B."/>
            <person name="Tian J.H."/>
            <person name="Sheng Y."/>
            <person name="Liu T."/>
            <person name="Pan Y.S."/>
            <person name="Xia L.Y."/>
            <person name="Li J."/>
            <person name="Zhao F."/>
            <person name="Cao W.C."/>
        </authorList>
    </citation>
    <scope>NUCLEOTIDE SEQUENCE [LARGE SCALE GENOMIC DNA]</scope>
    <source>
        <strain evidence="1">Iper-2018</strain>
    </source>
</reference>
<evidence type="ECO:0000313" key="2">
    <source>
        <dbReference type="Proteomes" id="UP000805193"/>
    </source>
</evidence>
<comment type="caution">
    <text evidence="1">The sequence shown here is derived from an EMBL/GenBank/DDBJ whole genome shotgun (WGS) entry which is preliminary data.</text>
</comment>
<organism evidence="1 2">
    <name type="scientific">Ixodes persulcatus</name>
    <name type="common">Taiga tick</name>
    <dbReference type="NCBI Taxonomy" id="34615"/>
    <lineage>
        <taxon>Eukaryota</taxon>
        <taxon>Metazoa</taxon>
        <taxon>Ecdysozoa</taxon>
        <taxon>Arthropoda</taxon>
        <taxon>Chelicerata</taxon>
        <taxon>Arachnida</taxon>
        <taxon>Acari</taxon>
        <taxon>Parasitiformes</taxon>
        <taxon>Ixodida</taxon>
        <taxon>Ixodoidea</taxon>
        <taxon>Ixodidae</taxon>
        <taxon>Ixodinae</taxon>
        <taxon>Ixodes</taxon>
    </lineage>
</organism>
<proteinExistence type="predicted"/>
<sequence length="89" mass="9984">DQCQQNNPLPLQQLPSTQDHAYSAEPGQHPENEMELNPSASSLEDQITPAQPEPQDNIETMDHSSNKDIDDESGFTLVSRKRPRQLETS</sequence>
<feature type="non-terminal residue" evidence="1">
    <location>
        <position position="89"/>
    </location>
</feature>
<feature type="non-terminal residue" evidence="1">
    <location>
        <position position="1"/>
    </location>
</feature>
<dbReference type="EMBL" id="JABSTQ010003431">
    <property type="protein sequence ID" value="KAG0443436.1"/>
    <property type="molecule type" value="Genomic_DNA"/>
</dbReference>